<dbReference type="RefSeq" id="WP_284138554.1">
    <property type="nucleotide sequence ID" value="NZ_JASJUT010000013.1"/>
</dbReference>
<proteinExistence type="predicted"/>
<dbReference type="InterPro" id="IPR009061">
    <property type="entry name" value="DNA-bd_dom_put_sf"/>
</dbReference>
<reference evidence="1 2" key="1">
    <citation type="submission" date="2023-05" db="EMBL/GenBank/DDBJ databases">
        <title>Pseudoalteromonas ardens sp. nov., Pseudoalteromonas obscura sp. nov., and Pseudoalteromonas umbrosa sp. nov., isolated from the coral Montipora capitata.</title>
        <authorList>
            <person name="Thomas E.M."/>
            <person name="Smith E.M."/>
            <person name="Papke E."/>
            <person name="Shlafstein M.D."/>
            <person name="Oline D.K."/>
            <person name="Videau P."/>
            <person name="Saw J.H."/>
            <person name="Strangman W.K."/>
            <person name="Ushijima B."/>
        </authorList>
    </citation>
    <scope>NUCLEOTIDE SEQUENCE [LARGE SCALE GENOMIC DNA]</scope>
    <source>
        <strain evidence="1 2">P94</strain>
    </source>
</reference>
<evidence type="ECO:0000313" key="1">
    <source>
        <dbReference type="EMBL" id="MDK2597924.1"/>
    </source>
</evidence>
<keyword evidence="2" id="KW-1185">Reference proteome</keyword>
<dbReference type="SUPFAM" id="SSF46955">
    <property type="entry name" value="Putative DNA-binding domain"/>
    <property type="match status" value="1"/>
</dbReference>
<evidence type="ECO:0000313" key="2">
    <source>
        <dbReference type="Proteomes" id="UP001231915"/>
    </source>
</evidence>
<dbReference type="Pfam" id="PF05930">
    <property type="entry name" value="Phage_AlpA"/>
    <property type="match status" value="1"/>
</dbReference>
<accession>A0ABT7ES91</accession>
<comment type="caution">
    <text evidence="1">The sequence shown here is derived from an EMBL/GenBank/DDBJ whole genome shotgun (WGS) entry which is preliminary data.</text>
</comment>
<dbReference type="EMBL" id="JASJUT010000013">
    <property type="protein sequence ID" value="MDK2597924.1"/>
    <property type="molecule type" value="Genomic_DNA"/>
</dbReference>
<sequence length="94" mass="10864">MSAESLYKTNLRGEVITIEDRYMAIKEVVAKTTLDRSTLYAYEQNCAFPQMHRLSKTRVVFLASDVEEFLRLGYENFVKVYGETLRARKGMEAA</sequence>
<organism evidence="1 2">
    <name type="scientific">Pseudoalteromonas obscura</name>
    <dbReference type="NCBI Taxonomy" id="3048491"/>
    <lineage>
        <taxon>Bacteria</taxon>
        <taxon>Pseudomonadati</taxon>
        <taxon>Pseudomonadota</taxon>
        <taxon>Gammaproteobacteria</taxon>
        <taxon>Alteromonadales</taxon>
        <taxon>Pseudoalteromonadaceae</taxon>
        <taxon>Pseudoalteromonas</taxon>
    </lineage>
</organism>
<dbReference type="Proteomes" id="UP001231915">
    <property type="component" value="Unassembled WGS sequence"/>
</dbReference>
<protein>
    <submittedName>
        <fullName evidence="1">AlpA family phage regulatory protein</fullName>
    </submittedName>
</protein>
<name>A0ABT7ES91_9GAMM</name>
<dbReference type="InterPro" id="IPR010260">
    <property type="entry name" value="AlpA"/>
</dbReference>
<gene>
    <name evidence="1" type="ORF">QNM18_22930</name>
</gene>